<dbReference type="InterPro" id="IPR027417">
    <property type="entry name" value="P-loop_NTPase"/>
</dbReference>
<sequence>MASSSNSIITHIHSALDALQPLLCSVDDPILIENIMLLMGKLRLLKTFVIFSRRLDRDLHLRTDENKENINADRSLGSLLQSSSPMTNHVKDIVDSTLENLDDFLSHPRNVTGFLVEPVASLKENVTFLRTFFRLVTLSGADEPRELQELLSHIEALAMTAAQITVRLSSTLTSYEFNLSLRFSYNDGTNLMISALLHKIKSIDSRVAETYTRVLASLKHFIRESHIPAVDMYGDPIITFKDFVVSLLCNHWEILQLDTVPLFSLKDQLQSLYEELRSLRMALELKPNKFVDKDIAIDPRVPGLLENIKEIRTVVEEQAVEKAKFNFPKTNLSGFLDFLLENLLQVRNCMDDSDIQSCIQIIGEHLVFLRSFVGILEQLQQEDLQALHNLAVEVAYKMEFLIDQLVLGDSQNSFSASFVSIKEDIGIIKTDAMKIFCCRRQPFQFQKLTRTPPFQVAPQRSATAADEVVGMPSLGKTTLCTTFMFVHDSISQVFNMKEVVLALLAQMPEKLPNGYIEMTEGDLVQELWRSLKQRRNCTRMEELLKFWAKMKIKASRIVLTSRQYDAAPEALLDEKPHFLRPLTGNESFQLFRCKLFPGKDWPASLYEVGKQLVEICRGLPLTIVVMAGILLTRNQDAWNEVLENLEDRDVSVKRLIWYWIAEGFVRKSKSTSLEEVAVDYLKNLIGRSLVIEANKTSRGHVKACWTHDLIHDFCLRKAKEDNFFELLKSSEELLCFNEPGNLRRLCIHAEPEQFLESKLFCPRLRSLMFFDPNPWTSGPVAIFGNEKSYKCQPIHSNLHNLETLILRPLSGFVALRETFWNLHKLRHVCISNYGSPSFGIELPVDNLDSSSNLYELDSLSNLGSQNWDNMEKRLRKFPNIRRLKCSLRTNEDDPDNGTDSFEYFGGDGEDYNILFATEEEFSEKDDAVACVKGMGMTNGMIINVVSSKRKNAVLMRCCKRGKVSVDDGEYYLTSDSKTQITGCKFKLYVHLVDGKWHIRVYPGEFGIHNHELFDEDHPTRGFSDGVK</sequence>
<proteinExistence type="predicted"/>
<evidence type="ECO:0000256" key="2">
    <source>
        <dbReference type="ARBA" id="ARBA00022490"/>
    </source>
</evidence>
<dbReference type="PANTHER" id="PTHR23155:SF1152">
    <property type="entry name" value="AAA+ ATPASE DOMAIN-CONTAINING PROTEIN"/>
    <property type="match status" value="1"/>
</dbReference>
<feature type="domain" description="Late blight resistance protein R1A-like N-terminal" evidence="6">
    <location>
        <begin position="85"/>
        <end position="285"/>
    </location>
</feature>
<dbReference type="GO" id="GO:0009626">
    <property type="term" value="P:plant-type hypersensitive response"/>
    <property type="evidence" value="ECO:0007669"/>
    <property type="project" value="UniProtKB-KW"/>
</dbReference>
<keyword evidence="4" id="KW-0547">Nucleotide-binding</keyword>
<feature type="domain" description="Disease resistance protein winged helix" evidence="7">
    <location>
        <begin position="647"/>
        <end position="713"/>
    </location>
</feature>
<dbReference type="InterPro" id="IPR058922">
    <property type="entry name" value="WHD_DRP"/>
</dbReference>
<evidence type="ECO:0000256" key="1">
    <source>
        <dbReference type="ARBA" id="ARBA00004496"/>
    </source>
</evidence>
<reference evidence="8" key="1">
    <citation type="submission" date="2023-03" db="EMBL/GenBank/DDBJ databases">
        <authorList>
            <person name="Julca I."/>
        </authorList>
    </citation>
    <scope>NUCLEOTIDE SEQUENCE</scope>
</reference>
<gene>
    <name evidence="8" type="ORF">OLC1_LOCUS1594</name>
</gene>
<dbReference type="SUPFAM" id="SSF52540">
    <property type="entry name" value="P-loop containing nucleoside triphosphate hydrolases"/>
    <property type="match status" value="1"/>
</dbReference>
<evidence type="ECO:0000313" key="8">
    <source>
        <dbReference type="EMBL" id="CAI9089203.1"/>
    </source>
</evidence>
<dbReference type="AlphaFoldDB" id="A0AAV1C3N5"/>
<dbReference type="GO" id="GO:0005737">
    <property type="term" value="C:cytoplasm"/>
    <property type="evidence" value="ECO:0007669"/>
    <property type="project" value="UniProtKB-SubCell"/>
</dbReference>
<accession>A0AAV1C3N5</accession>
<evidence type="ECO:0000256" key="3">
    <source>
        <dbReference type="ARBA" id="ARBA00022614"/>
    </source>
</evidence>
<protein>
    <submittedName>
        <fullName evidence="8">OLC1v1023726C3</fullName>
    </submittedName>
</protein>
<dbReference type="Pfam" id="PF12061">
    <property type="entry name" value="NB-LRR"/>
    <property type="match status" value="1"/>
</dbReference>
<dbReference type="SUPFAM" id="SSF52058">
    <property type="entry name" value="L domain-like"/>
    <property type="match status" value="1"/>
</dbReference>
<evidence type="ECO:0000313" key="9">
    <source>
        <dbReference type="Proteomes" id="UP001161247"/>
    </source>
</evidence>
<name>A0AAV1C3N5_OLDCO</name>
<evidence type="ECO:0000256" key="5">
    <source>
        <dbReference type="ARBA" id="ARBA00022840"/>
    </source>
</evidence>
<dbReference type="Pfam" id="PF23559">
    <property type="entry name" value="WHD_DRP"/>
    <property type="match status" value="1"/>
</dbReference>
<dbReference type="PRINTS" id="PR00364">
    <property type="entry name" value="DISEASERSIST"/>
</dbReference>
<keyword evidence="2" id="KW-0963">Cytoplasm</keyword>
<keyword evidence="5" id="KW-0067">ATP-binding</keyword>
<dbReference type="InterPro" id="IPR044974">
    <property type="entry name" value="Disease_R_plants"/>
</dbReference>
<organism evidence="8 9">
    <name type="scientific">Oldenlandia corymbosa var. corymbosa</name>
    <dbReference type="NCBI Taxonomy" id="529605"/>
    <lineage>
        <taxon>Eukaryota</taxon>
        <taxon>Viridiplantae</taxon>
        <taxon>Streptophyta</taxon>
        <taxon>Embryophyta</taxon>
        <taxon>Tracheophyta</taxon>
        <taxon>Spermatophyta</taxon>
        <taxon>Magnoliopsida</taxon>
        <taxon>eudicotyledons</taxon>
        <taxon>Gunneridae</taxon>
        <taxon>Pentapetalae</taxon>
        <taxon>asterids</taxon>
        <taxon>lamiids</taxon>
        <taxon>Gentianales</taxon>
        <taxon>Rubiaceae</taxon>
        <taxon>Rubioideae</taxon>
        <taxon>Spermacoceae</taxon>
        <taxon>Hedyotis-Oldenlandia complex</taxon>
        <taxon>Oldenlandia</taxon>
    </lineage>
</organism>
<evidence type="ECO:0000256" key="4">
    <source>
        <dbReference type="ARBA" id="ARBA00022741"/>
    </source>
</evidence>
<dbReference type="EMBL" id="OX459118">
    <property type="protein sequence ID" value="CAI9089203.1"/>
    <property type="molecule type" value="Genomic_DNA"/>
</dbReference>
<dbReference type="PANTHER" id="PTHR23155">
    <property type="entry name" value="DISEASE RESISTANCE PROTEIN RP"/>
    <property type="match status" value="1"/>
</dbReference>
<dbReference type="InterPro" id="IPR042197">
    <property type="entry name" value="Apaf_helical"/>
</dbReference>
<dbReference type="InterPro" id="IPR021929">
    <property type="entry name" value="R1A-like_N"/>
</dbReference>
<dbReference type="Gene3D" id="1.10.8.430">
    <property type="entry name" value="Helical domain of apoptotic protease-activating factors"/>
    <property type="match status" value="1"/>
</dbReference>
<keyword evidence="3" id="KW-0433">Leucine-rich repeat</keyword>
<evidence type="ECO:0000259" key="6">
    <source>
        <dbReference type="Pfam" id="PF12061"/>
    </source>
</evidence>
<dbReference type="Proteomes" id="UP001161247">
    <property type="component" value="Chromosome 1"/>
</dbReference>
<keyword evidence="9" id="KW-1185">Reference proteome</keyword>
<comment type="subcellular location">
    <subcellularLocation>
        <location evidence="1">Cytoplasm</location>
    </subcellularLocation>
</comment>
<evidence type="ECO:0000259" key="7">
    <source>
        <dbReference type="Pfam" id="PF23559"/>
    </source>
</evidence>
<dbReference type="GO" id="GO:0043531">
    <property type="term" value="F:ADP binding"/>
    <property type="evidence" value="ECO:0007669"/>
    <property type="project" value="InterPro"/>
</dbReference>